<feature type="domain" description="DUF4440" evidence="1">
    <location>
        <begin position="33"/>
        <end position="136"/>
    </location>
</feature>
<name>A0A4R5ASV8_9ACTN</name>
<organism evidence="2 3">
    <name type="scientific">Actinomadura darangshiensis</name>
    <dbReference type="NCBI Taxonomy" id="705336"/>
    <lineage>
        <taxon>Bacteria</taxon>
        <taxon>Bacillati</taxon>
        <taxon>Actinomycetota</taxon>
        <taxon>Actinomycetes</taxon>
        <taxon>Streptosporangiales</taxon>
        <taxon>Thermomonosporaceae</taxon>
        <taxon>Actinomadura</taxon>
    </lineage>
</organism>
<sequence>MSFMTEINDRTSADTASVDALLNALYESISGPAGDRDFDRLRALLLPGARLIPTGRRLHGDGGVRVMDIDEWITDIRPTMQVEAFHEVEIARRTERFGAVAHVWSTYEARRTHDGEPFGRGINSFQLVHKDGRWWLVTSFWANETPDSTIPEQYLEAPVQA</sequence>
<dbReference type="Gene3D" id="3.10.450.50">
    <property type="match status" value="1"/>
</dbReference>
<dbReference type="InterPro" id="IPR032710">
    <property type="entry name" value="NTF2-like_dom_sf"/>
</dbReference>
<dbReference type="AlphaFoldDB" id="A0A4R5ASV8"/>
<comment type="caution">
    <text evidence="2">The sequence shown here is derived from an EMBL/GenBank/DDBJ whole genome shotgun (WGS) entry which is preliminary data.</text>
</comment>
<dbReference type="InterPro" id="IPR027843">
    <property type="entry name" value="DUF4440"/>
</dbReference>
<gene>
    <name evidence="2" type="ORF">E1293_28260</name>
</gene>
<dbReference type="EMBL" id="SMKY01000155">
    <property type="protein sequence ID" value="TDD75395.1"/>
    <property type="molecule type" value="Genomic_DNA"/>
</dbReference>
<keyword evidence="3" id="KW-1185">Reference proteome</keyword>
<dbReference type="Proteomes" id="UP000295578">
    <property type="component" value="Unassembled WGS sequence"/>
</dbReference>
<reference evidence="2 3" key="1">
    <citation type="submission" date="2019-03" db="EMBL/GenBank/DDBJ databases">
        <title>Draft genome sequences of novel Actinobacteria.</title>
        <authorList>
            <person name="Sahin N."/>
            <person name="Ay H."/>
            <person name="Saygin H."/>
        </authorList>
    </citation>
    <scope>NUCLEOTIDE SEQUENCE [LARGE SCALE GENOMIC DNA]</scope>
    <source>
        <strain evidence="2 3">DSM 45941</strain>
    </source>
</reference>
<evidence type="ECO:0000313" key="2">
    <source>
        <dbReference type="EMBL" id="TDD75395.1"/>
    </source>
</evidence>
<accession>A0A4R5ASV8</accession>
<proteinExistence type="predicted"/>
<evidence type="ECO:0000313" key="3">
    <source>
        <dbReference type="Proteomes" id="UP000295578"/>
    </source>
</evidence>
<dbReference type="OrthoDB" id="8754772at2"/>
<protein>
    <submittedName>
        <fullName evidence="2">Nuclear transport factor 2 family protein</fullName>
    </submittedName>
</protein>
<dbReference type="SUPFAM" id="SSF54427">
    <property type="entry name" value="NTF2-like"/>
    <property type="match status" value="1"/>
</dbReference>
<dbReference type="Pfam" id="PF14534">
    <property type="entry name" value="DUF4440"/>
    <property type="match status" value="1"/>
</dbReference>
<evidence type="ECO:0000259" key="1">
    <source>
        <dbReference type="Pfam" id="PF14534"/>
    </source>
</evidence>